<evidence type="ECO:0000313" key="3">
    <source>
        <dbReference type="Proteomes" id="UP000691718"/>
    </source>
</evidence>
<dbReference type="PROSITE" id="PS51257">
    <property type="entry name" value="PROKAR_LIPOPROTEIN"/>
    <property type="match status" value="1"/>
</dbReference>
<proteinExistence type="predicted"/>
<feature type="transmembrane region" description="Helical" evidence="1">
    <location>
        <begin position="67"/>
        <end position="89"/>
    </location>
</feature>
<reference evidence="2" key="1">
    <citation type="submission" date="2021-04" db="EMBL/GenBank/DDBJ databases">
        <authorList>
            <person name="Tunstrom K."/>
        </authorList>
    </citation>
    <scope>NUCLEOTIDE SEQUENCE</scope>
</reference>
<comment type="caution">
    <text evidence="2">The sequence shown here is derived from an EMBL/GenBank/DDBJ whole genome shotgun (WGS) entry which is preliminary data.</text>
</comment>
<feature type="transmembrane region" description="Helical" evidence="1">
    <location>
        <begin position="38"/>
        <end position="55"/>
    </location>
</feature>
<name>A0A8S3XPX1_PARAO</name>
<dbReference type="OrthoDB" id="6931577at2759"/>
<dbReference type="EMBL" id="CAJQZP010001172">
    <property type="protein sequence ID" value="CAG5025725.1"/>
    <property type="molecule type" value="Genomic_DNA"/>
</dbReference>
<dbReference type="AlphaFoldDB" id="A0A8S3XPX1"/>
<evidence type="ECO:0000256" key="1">
    <source>
        <dbReference type="SAM" id="Phobius"/>
    </source>
</evidence>
<dbReference type="Proteomes" id="UP000691718">
    <property type="component" value="Unassembled WGS sequence"/>
</dbReference>
<evidence type="ECO:0000313" key="2">
    <source>
        <dbReference type="EMBL" id="CAG5025725.1"/>
    </source>
</evidence>
<keyword evidence="1" id="KW-0812">Transmembrane</keyword>
<protein>
    <submittedName>
        <fullName evidence="2">(apollo) hypothetical protein</fullName>
    </submittedName>
</protein>
<sequence>MKGYVGDDEDGPRPGWVVVGLGQIWSGCVANGYKSSTLQFHSTFVTISPFAFIIANPHPPSKMYKLVVFAAFLAVAAAAPGLYGAPIAAAPWPAPWGHGIVGAPLVSTGIVKTAVPVASSYANTVRIASPAVVAAPAPIVAAHAPIIAAPALAHGW</sequence>
<keyword evidence="1" id="KW-0472">Membrane</keyword>
<accession>A0A8S3XPX1</accession>
<organism evidence="2 3">
    <name type="scientific">Parnassius apollo</name>
    <name type="common">Apollo butterfly</name>
    <name type="synonym">Papilio apollo</name>
    <dbReference type="NCBI Taxonomy" id="110799"/>
    <lineage>
        <taxon>Eukaryota</taxon>
        <taxon>Metazoa</taxon>
        <taxon>Ecdysozoa</taxon>
        <taxon>Arthropoda</taxon>
        <taxon>Hexapoda</taxon>
        <taxon>Insecta</taxon>
        <taxon>Pterygota</taxon>
        <taxon>Neoptera</taxon>
        <taxon>Endopterygota</taxon>
        <taxon>Lepidoptera</taxon>
        <taxon>Glossata</taxon>
        <taxon>Ditrysia</taxon>
        <taxon>Papilionoidea</taxon>
        <taxon>Papilionidae</taxon>
        <taxon>Parnassiinae</taxon>
        <taxon>Parnassini</taxon>
        <taxon>Parnassius</taxon>
        <taxon>Parnassius</taxon>
    </lineage>
</organism>
<gene>
    <name evidence="2" type="ORF">PAPOLLO_LOCUS18462</name>
</gene>
<keyword evidence="1" id="KW-1133">Transmembrane helix</keyword>
<keyword evidence="3" id="KW-1185">Reference proteome</keyword>